<name>A0A484CDI0_PERFV</name>
<evidence type="ECO:0000313" key="3">
    <source>
        <dbReference type="Proteomes" id="UP000295070"/>
    </source>
</evidence>
<feature type="region of interest" description="Disordered" evidence="1">
    <location>
        <begin position="1"/>
        <end position="54"/>
    </location>
</feature>
<sequence length="380" mass="43075">MSRKPSGSQTAQPGAAMTTEYQERFLCPHGHEAVISSSTQKDPNHPLKETSDDMTTIRSYYVTQKWIKHPPKAPQPSLPPKDNRCSSATQNHVHLVVNQLASKLEDYTTVYQKDFQAWKVNKRKPFKLADSLRANEGLGATDNASKEGHSHEPQPFESVTSYRFDYVKHPVQPRTRTEKPVCQTKGLPCQAAVPPKPKVARDMKQELSDEAREFFQQFKTWSLENKFHGQGKAKKSSPPADHDDFLSTTHADYTAHKCQRTKPFLPSKQTMEKSKEPFQATTTMKEDYKTWNTPRRFPIVRKAAMDWPSSLRPKVNETAVCHSNCDATTQVSCLERISNGNEESRMYWTTSLDKGVTWADSGICEDPPDQILGCMVLSRS</sequence>
<evidence type="ECO:0000313" key="2">
    <source>
        <dbReference type="EMBL" id="TDG99784.1"/>
    </source>
</evidence>
<dbReference type="EMBL" id="SCKG01000019">
    <property type="protein sequence ID" value="TDG99784.1"/>
    <property type="molecule type" value="Genomic_DNA"/>
</dbReference>
<gene>
    <name evidence="2" type="ORF">EPR50_G00197950</name>
</gene>
<dbReference type="Proteomes" id="UP000295070">
    <property type="component" value="Chromosome 19"/>
</dbReference>
<evidence type="ECO:0000256" key="1">
    <source>
        <dbReference type="SAM" id="MobiDB-lite"/>
    </source>
</evidence>
<dbReference type="STRING" id="8167.A0A484CDI0"/>
<comment type="caution">
    <text evidence="2">The sequence shown here is derived from an EMBL/GenBank/DDBJ whole genome shotgun (WGS) entry which is preliminary data.</text>
</comment>
<feature type="compositionally biased region" description="Basic and acidic residues" evidence="1">
    <location>
        <begin position="42"/>
        <end position="51"/>
    </location>
</feature>
<protein>
    <submittedName>
        <fullName evidence="2">Uncharacterized protein</fullName>
    </submittedName>
</protein>
<organism evidence="2 3">
    <name type="scientific">Perca flavescens</name>
    <name type="common">American yellow perch</name>
    <name type="synonym">Morone flavescens</name>
    <dbReference type="NCBI Taxonomy" id="8167"/>
    <lineage>
        <taxon>Eukaryota</taxon>
        <taxon>Metazoa</taxon>
        <taxon>Chordata</taxon>
        <taxon>Craniata</taxon>
        <taxon>Vertebrata</taxon>
        <taxon>Euteleostomi</taxon>
        <taxon>Actinopterygii</taxon>
        <taxon>Neopterygii</taxon>
        <taxon>Teleostei</taxon>
        <taxon>Neoteleostei</taxon>
        <taxon>Acanthomorphata</taxon>
        <taxon>Eupercaria</taxon>
        <taxon>Perciformes</taxon>
        <taxon>Percoidei</taxon>
        <taxon>Percidae</taxon>
        <taxon>Percinae</taxon>
        <taxon>Perca</taxon>
    </lineage>
</organism>
<feature type="compositionally biased region" description="Polar residues" evidence="1">
    <location>
        <begin position="1"/>
        <end position="12"/>
    </location>
</feature>
<reference evidence="2 3" key="1">
    <citation type="submission" date="2019-01" db="EMBL/GenBank/DDBJ databases">
        <title>A chromosome-scale genome assembly of the yellow perch, Perca flavescens.</title>
        <authorList>
            <person name="Feron R."/>
            <person name="Morvezen R."/>
            <person name="Bestin A."/>
            <person name="Haffray P."/>
            <person name="Klopp C."/>
            <person name="Zahm M."/>
            <person name="Cabau C."/>
            <person name="Roques C."/>
            <person name="Donnadieu C."/>
            <person name="Bouchez O."/>
            <person name="Christie M."/>
            <person name="Larson W."/>
            <person name="Guiguen Y."/>
        </authorList>
    </citation>
    <scope>NUCLEOTIDE SEQUENCE [LARGE SCALE GENOMIC DNA]</scope>
    <source>
        <strain evidence="2">YP-PL-M2</strain>
        <tissue evidence="2">Blood</tissue>
    </source>
</reference>
<accession>A0A484CDI0</accession>
<keyword evidence="3" id="KW-1185">Reference proteome</keyword>
<proteinExistence type="predicted"/>
<dbReference type="AlphaFoldDB" id="A0A484CDI0"/>